<keyword evidence="4 8" id="KW-0995">Kinetochore</keyword>
<evidence type="ECO:0000256" key="4">
    <source>
        <dbReference type="ARBA" id="ARBA00022838"/>
    </source>
</evidence>
<comment type="caution">
    <text evidence="10">The sequence shown here is derived from an EMBL/GenBank/DDBJ whole genome shotgun (WGS) entry which is preliminary data.</text>
</comment>
<dbReference type="GO" id="GO:0000132">
    <property type="term" value="P:establishment of mitotic spindle orientation"/>
    <property type="evidence" value="ECO:0007669"/>
    <property type="project" value="TreeGrafter"/>
</dbReference>
<dbReference type="AlphaFoldDB" id="A0A9Q1DUB4"/>
<dbReference type="GO" id="GO:0000922">
    <property type="term" value="C:spindle pole"/>
    <property type="evidence" value="ECO:0007669"/>
    <property type="project" value="TreeGrafter"/>
</dbReference>
<dbReference type="GO" id="GO:0034501">
    <property type="term" value="P:protein localization to kinetochore"/>
    <property type="evidence" value="ECO:0007669"/>
    <property type="project" value="UniProtKB-UniRule"/>
</dbReference>
<dbReference type="Proteomes" id="UP001152803">
    <property type="component" value="Unassembled WGS sequence"/>
</dbReference>
<dbReference type="HAMAP" id="MF_03041">
    <property type="entry name" value="SPDLY"/>
    <property type="match status" value="1"/>
</dbReference>
<evidence type="ECO:0000313" key="10">
    <source>
        <dbReference type="EMBL" id="KAJ8281754.1"/>
    </source>
</evidence>
<comment type="similarity">
    <text evidence="8">Belongs to the Spindly family.</text>
</comment>
<dbReference type="GO" id="GO:0000940">
    <property type="term" value="C:outer kinetochore"/>
    <property type="evidence" value="ECO:0007669"/>
    <property type="project" value="UniProtKB-UniRule"/>
</dbReference>
<reference evidence="10" key="1">
    <citation type="journal article" date="2023" name="Science">
        <title>Genome structures resolve the early diversification of teleost fishes.</title>
        <authorList>
            <person name="Parey E."/>
            <person name="Louis A."/>
            <person name="Montfort J."/>
            <person name="Bouchez O."/>
            <person name="Roques C."/>
            <person name="Iampietro C."/>
            <person name="Lluch J."/>
            <person name="Castinel A."/>
            <person name="Donnadieu C."/>
            <person name="Desvignes T."/>
            <person name="Floi Bucao C."/>
            <person name="Jouanno E."/>
            <person name="Wen M."/>
            <person name="Mejri S."/>
            <person name="Dirks R."/>
            <person name="Jansen H."/>
            <person name="Henkel C."/>
            <person name="Chen W.J."/>
            <person name="Zahm M."/>
            <person name="Cabau C."/>
            <person name="Klopp C."/>
            <person name="Thompson A.W."/>
            <person name="Robinson-Rechavi M."/>
            <person name="Braasch I."/>
            <person name="Lecointre G."/>
            <person name="Bobe J."/>
            <person name="Postlethwait J.H."/>
            <person name="Berthelot C."/>
            <person name="Roest Crollius H."/>
            <person name="Guiguen Y."/>
        </authorList>
    </citation>
    <scope>NUCLEOTIDE SEQUENCE</scope>
    <source>
        <strain evidence="10">Concon-B</strain>
    </source>
</reference>
<evidence type="ECO:0000256" key="5">
    <source>
        <dbReference type="ARBA" id="ARBA00023054"/>
    </source>
</evidence>
<keyword evidence="3 8" id="KW-0498">Mitosis</keyword>
<proteinExistence type="inferred from homology"/>
<dbReference type="OrthoDB" id="2121607at2759"/>
<organism evidence="10 11">
    <name type="scientific">Conger conger</name>
    <name type="common">Conger eel</name>
    <name type="synonym">Muraena conger</name>
    <dbReference type="NCBI Taxonomy" id="82655"/>
    <lineage>
        <taxon>Eukaryota</taxon>
        <taxon>Metazoa</taxon>
        <taxon>Chordata</taxon>
        <taxon>Craniata</taxon>
        <taxon>Vertebrata</taxon>
        <taxon>Euteleostomi</taxon>
        <taxon>Actinopterygii</taxon>
        <taxon>Neopterygii</taxon>
        <taxon>Teleostei</taxon>
        <taxon>Anguilliformes</taxon>
        <taxon>Congridae</taxon>
        <taxon>Conger</taxon>
    </lineage>
</organism>
<protein>
    <recommendedName>
        <fullName evidence="8">Protein Spindly</fullName>
    </recommendedName>
    <alternativeName>
        <fullName evidence="8">Coiled-coil domain-containing protein 99</fullName>
    </alternativeName>
    <alternativeName>
        <fullName evidence="8">Spindle apparatus coiled-coil domain-containing protein 1</fullName>
    </alternativeName>
</protein>
<keyword evidence="11" id="KW-1185">Reference proteome</keyword>
<sequence length="620" mass="71188">MNVGSLWESFDLLATFDWLLELNSNRAGLGKRTVERGKNGESLRGGEMSSAGDSDDVLRLRCKLKEAEESLQKAAQYGLQLLDGQLDLQNQLEEQRVEMTNAMEALEQEKYSLQREVELKARMLESLRSESEAVRGQQRLLWEQQEAQLERRHALELNEYKNKAERMTVELEEVRLREKQLKHKLDVQAESLREKGEELRALTDRAHETMSSEMLELQVERAELEALKDSLQQGLQEAQYKEQQLQLSNANLFRQVEHLRGEKEEREKESVSYFNALEKAREANQLLQMQLDQVSQQAQDPNSRGNSLFSEVEDKRAAMERQLISMKVQHQSLQKQHAFSKQQLHRMKVQIATLMQLQGSRADPGQLERLQSMLSQKNSEMEALMIKLHRLEKVEMLVKAQPSSAAAAEPEGNDGTYYTDLLKMQLSNSVKDAERLGDELALQRIKALSESQRVLEMERKLFSAERSIKHCQSDNIKLQVKLDEIRLKYEPNDVSKTRIQKRRREKLPVDSPPIGSEQKEAAAKTVEMGPSDWPAPQLPRDSKCVRICEEPPVTIPSPPRSVPSSSCGPLSLFLRCVNFTAFVFLLFLGFVRAVTPRLPLPHLPLPYRKGIKEKSPVWFN</sequence>
<evidence type="ECO:0000256" key="9">
    <source>
        <dbReference type="SAM" id="MobiDB-lite"/>
    </source>
</evidence>
<keyword evidence="7 8" id="KW-0137">Centromere</keyword>
<feature type="coiled-coil region" evidence="8">
    <location>
        <begin position="57"/>
        <end position="123"/>
    </location>
</feature>
<dbReference type="PANTHER" id="PTHR32123:SF9">
    <property type="entry name" value="PROTEIN SPINDLY"/>
    <property type="match status" value="1"/>
</dbReference>
<keyword evidence="5 8" id="KW-0175">Coiled coil</keyword>
<dbReference type="GO" id="GO:0051301">
    <property type="term" value="P:cell division"/>
    <property type="evidence" value="ECO:0007669"/>
    <property type="project" value="UniProtKB-KW"/>
</dbReference>
<feature type="coiled-coil region" evidence="8">
    <location>
        <begin position="157"/>
        <end position="336"/>
    </location>
</feature>
<keyword evidence="2 8" id="KW-0132">Cell division</keyword>
<feature type="region of interest" description="Disordered" evidence="9">
    <location>
        <begin position="496"/>
        <end position="535"/>
    </location>
</feature>
<dbReference type="GO" id="GO:0043515">
    <property type="term" value="F:kinetochore binding"/>
    <property type="evidence" value="ECO:0007669"/>
    <property type="project" value="UniProtKB-UniRule"/>
</dbReference>
<accession>A0A9Q1DUB4</accession>
<evidence type="ECO:0000256" key="3">
    <source>
        <dbReference type="ARBA" id="ARBA00022776"/>
    </source>
</evidence>
<evidence type="ECO:0000256" key="2">
    <source>
        <dbReference type="ARBA" id="ARBA00022618"/>
    </source>
</evidence>
<evidence type="ECO:0000256" key="7">
    <source>
        <dbReference type="ARBA" id="ARBA00023328"/>
    </source>
</evidence>
<evidence type="ECO:0000313" key="11">
    <source>
        <dbReference type="Proteomes" id="UP001152803"/>
    </source>
</evidence>
<evidence type="ECO:0000256" key="6">
    <source>
        <dbReference type="ARBA" id="ARBA00023306"/>
    </source>
</evidence>
<name>A0A9Q1DUB4_CONCO</name>
<dbReference type="InterPro" id="IPR051149">
    <property type="entry name" value="Spindly/BICDR_Dynein_Adapter"/>
</dbReference>
<keyword evidence="1 8" id="KW-0158">Chromosome</keyword>
<evidence type="ECO:0000256" key="1">
    <source>
        <dbReference type="ARBA" id="ARBA00022454"/>
    </source>
</evidence>
<comment type="subcellular location">
    <subcellularLocation>
        <location evidence="8">Chromosome</location>
        <location evidence="8">Centromere</location>
        <location evidence="8">Kinetochore</location>
    </subcellularLocation>
</comment>
<dbReference type="PANTHER" id="PTHR32123">
    <property type="entry name" value="BICD FAMILY-LIKE CARGO ADAPTER"/>
    <property type="match status" value="1"/>
</dbReference>
<gene>
    <name evidence="8" type="primary">SPDL1</name>
    <name evidence="8" type="synonym">CCDC99</name>
    <name evidence="10" type="ORF">COCON_G00042730</name>
</gene>
<dbReference type="GO" id="GO:0007094">
    <property type="term" value="P:mitotic spindle assembly checkpoint signaling"/>
    <property type="evidence" value="ECO:0007669"/>
    <property type="project" value="InterPro"/>
</dbReference>
<dbReference type="InterPro" id="IPR028593">
    <property type="entry name" value="SPDLY_chordates"/>
</dbReference>
<evidence type="ECO:0000256" key="8">
    <source>
        <dbReference type="HAMAP-Rule" id="MF_03041"/>
    </source>
</evidence>
<dbReference type="GO" id="GO:0007080">
    <property type="term" value="P:mitotic metaphase chromosome alignment"/>
    <property type="evidence" value="ECO:0007669"/>
    <property type="project" value="TreeGrafter"/>
</dbReference>
<comment type="function">
    <text evidence="8">Required for the localization of dynein and dynactin to the mitotic kintochore. Dynein is believed to control the initial lateral interaction between the kinetochore and spindle microtubules and to facilitate the subsequent formation of end-on kinetochore-microtubule attachments mediated by the NDC80 complex.</text>
</comment>
<dbReference type="EMBL" id="JAFJMO010000003">
    <property type="protein sequence ID" value="KAJ8281754.1"/>
    <property type="molecule type" value="Genomic_DNA"/>
</dbReference>
<feature type="coiled-coil region" evidence="8">
    <location>
        <begin position="367"/>
        <end position="394"/>
    </location>
</feature>
<keyword evidence="6 8" id="KW-0131">Cell cycle</keyword>